<organism evidence="10 11">
    <name type="scientific">Acholeplasma brassicae</name>
    <dbReference type="NCBI Taxonomy" id="61635"/>
    <lineage>
        <taxon>Bacteria</taxon>
        <taxon>Bacillati</taxon>
        <taxon>Mycoplasmatota</taxon>
        <taxon>Mollicutes</taxon>
        <taxon>Acholeplasmatales</taxon>
        <taxon>Acholeplasmataceae</taxon>
        <taxon>Acholeplasma</taxon>
    </lineage>
</organism>
<dbReference type="InterPro" id="IPR036787">
    <property type="entry name" value="T_IF-3_N_sf"/>
</dbReference>
<feature type="region of interest" description="Disordered" evidence="7">
    <location>
        <begin position="1"/>
        <end position="20"/>
    </location>
</feature>
<dbReference type="InterPro" id="IPR001288">
    <property type="entry name" value="Translation_initiation_fac_3"/>
</dbReference>
<dbReference type="InterPro" id="IPR019814">
    <property type="entry name" value="Translation_initiation_fac_3_N"/>
</dbReference>
<evidence type="ECO:0000256" key="6">
    <source>
        <dbReference type="RuleBase" id="RU000646"/>
    </source>
</evidence>
<dbReference type="SUPFAM" id="SSF55200">
    <property type="entry name" value="Translation initiation factor IF3, C-terminal domain"/>
    <property type="match status" value="1"/>
</dbReference>
<feature type="domain" description="Translation initiation factor 3 N-terminal" evidence="9">
    <location>
        <begin position="23"/>
        <end position="92"/>
    </location>
</feature>
<evidence type="ECO:0000313" key="11">
    <source>
        <dbReference type="Proteomes" id="UP000032737"/>
    </source>
</evidence>
<dbReference type="KEGG" id="abra:BN85308680"/>
<dbReference type="InterPro" id="IPR036788">
    <property type="entry name" value="T_IF-3_C_sf"/>
</dbReference>
<dbReference type="STRING" id="61635.BN85308680"/>
<keyword evidence="11" id="KW-1185">Reference proteome</keyword>
<keyword evidence="4" id="KW-0963">Cytoplasm</keyword>
<evidence type="ECO:0000256" key="5">
    <source>
        <dbReference type="NCBIfam" id="TIGR00168"/>
    </source>
</evidence>
<dbReference type="InterPro" id="IPR019815">
    <property type="entry name" value="Translation_initiation_fac_3_C"/>
</dbReference>
<keyword evidence="3 4" id="KW-0648">Protein biosynthesis</keyword>
<keyword evidence="2 4" id="KW-0396">Initiation factor</keyword>
<dbReference type="GO" id="GO:0003743">
    <property type="term" value="F:translation initiation factor activity"/>
    <property type="evidence" value="ECO:0007669"/>
    <property type="project" value="UniProtKB-UniRule"/>
</dbReference>
<dbReference type="PANTHER" id="PTHR10938">
    <property type="entry name" value="TRANSLATION INITIATION FACTOR IF-3"/>
    <property type="match status" value="1"/>
</dbReference>
<reference evidence="10 11" key="1">
    <citation type="journal article" date="2013" name="J. Mol. Microbiol. Biotechnol.">
        <title>Analysis of the Complete Genomes of Acholeplasma brassicae , A. palmae and A. laidlawii and Their Comparison to the Obligate Parasites from ' Candidatus Phytoplasma'.</title>
        <authorList>
            <person name="Kube M."/>
            <person name="Siewert C."/>
            <person name="Migdoll A.M."/>
            <person name="Duduk B."/>
            <person name="Holz S."/>
            <person name="Rabus R."/>
            <person name="Seemuller E."/>
            <person name="Mitrovic J."/>
            <person name="Muller I."/>
            <person name="Buttner C."/>
            <person name="Reinhardt R."/>
        </authorList>
    </citation>
    <scope>NUCLEOTIDE SEQUENCE [LARGE SCALE GENOMIC DNA]</scope>
    <source>
        <strain evidence="11">0502</strain>
    </source>
</reference>
<dbReference type="PROSITE" id="PS00938">
    <property type="entry name" value="IF3"/>
    <property type="match status" value="1"/>
</dbReference>
<dbReference type="AlphaFoldDB" id="U4KT13"/>
<gene>
    <name evidence="4 10" type="primary">infC</name>
    <name evidence="10" type="ORF">BN85308680</name>
</gene>
<dbReference type="Pfam" id="PF05198">
    <property type="entry name" value="IF3_N"/>
    <property type="match status" value="1"/>
</dbReference>
<dbReference type="GO" id="GO:0016020">
    <property type="term" value="C:membrane"/>
    <property type="evidence" value="ECO:0007669"/>
    <property type="project" value="TreeGrafter"/>
</dbReference>
<dbReference type="Pfam" id="PF00707">
    <property type="entry name" value="IF3_C"/>
    <property type="match status" value="1"/>
</dbReference>
<evidence type="ECO:0000256" key="3">
    <source>
        <dbReference type="ARBA" id="ARBA00022917"/>
    </source>
</evidence>
<comment type="subunit">
    <text evidence="4 6">Monomer.</text>
</comment>
<comment type="similarity">
    <text evidence="1 4 6">Belongs to the IF-3 family.</text>
</comment>
<dbReference type="GO" id="GO:0032790">
    <property type="term" value="P:ribosome disassembly"/>
    <property type="evidence" value="ECO:0007669"/>
    <property type="project" value="TreeGrafter"/>
</dbReference>
<evidence type="ECO:0000256" key="4">
    <source>
        <dbReference type="HAMAP-Rule" id="MF_00080"/>
    </source>
</evidence>
<comment type="function">
    <text evidence="4 6">IF-3 binds to the 30S ribosomal subunit and shifts the equilibrium between 70S ribosomes and their 50S and 30S subunits in favor of the free subunits, thus enhancing the availability of 30S subunits on which protein synthesis initiation begins.</text>
</comment>
<dbReference type="PANTHER" id="PTHR10938:SF0">
    <property type="entry name" value="TRANSLATION INITIATION FACTOR IF-3, MITOCHONDRIAL"/>
    <property type="match status" value="1"/>
</dbReference>
<dbReference type="Proteomes" id="UP000032737">
    <property type="component" value="Chromosome"/>
</dbReference>
<dbReference type="Gene3D" id="3.10.20.80">
    <property type="entry name" value="Translation initiation factor 3 (IF-3), N-terminal domain"/>
    <property type="match status" value="1"/>
</dbReference>
<name>U4KT13_9MOLU</name>
<dbReference type="FunFam" id="3.30.110.10:FF:000001">
    <property type="entry name" value="Translation initiation factor IF-3"/>
    <property type="match status" value="1"/>
</dbReference>
<evidence type="ECO:0000313" key="10">
    <source>
        <dbReference type="EMBL" id="CCV65889.1"/>
    </source>
</evidence>
<feature type="domain" description="Translation initiation factor 3 C-terminal" evidence="8">
    <location>
        <begin position="99"/>
        <end position="184"/>
    </location>
</feature>
<evidence type="ECO:0000259" key="9">
    <source>
        <dbReference type="Pfam" id="PF05198"/>
    </source>
</evidence>
<evidence type="ECO:0000256" key="1">
    <source>
        <dbReference type="ARBA" id="ARBA00005439"/>
    </source>
</evidence>
<dbReference type="HAMAP" id="MF_00080">
    <property type="entry name" value="IF_3"/>
    <property type="match status" value="1"/>
</dbReference>
<evidence type="ECO:0000256" key="7">
    <source>
        <dbReference type="SAM" id="MobiDB-lite"/>
    </source>
</evidence>
<dbReference type="EMBL" id="FO681348">
    <property type="protein sequence ID" value="CCV65889.1"/>
    <property type="molecule type" value="Genomic_DNA"/>
</dbReference>
<feature type="compositionally biased region" description="Polar residues" evidence="7">
    <location>
        <begin position="10"/>
        <end position="19"/>
    </location>
</feature>
<dbReference type="HOGENOM" id="CLU_054919_3_2_14"/>
<evidence type="ECO:0000256" key="2">
    <source>
        <dbReference type="ARBA" id="ARBA00022540"/>
    </source>
</evidence>
<dbReference type="InterPro" id="IPR019813">
    <property type="entry name" value="Translation_initiation_fac3_CS"/>
</dbReference>
<proteinExistence type="inferred from homology"/>
<dbReference type="GO" id="GO:0005829">
    <property type="term" value="C:cytosol"/>
    <property type="evidence" value="ECO:0007669"/>
    <property type="project" value="TreeGrafter"/>
</dbReference>
<dbReference type="NCBIfam" id="TIGR00168">
    <property type="entry name" value="infC"/>
    <property type="match status" value="1"/>
</dbReference>
<dbReference type="SUPFAM" id="SSF54364">
    <property type="entry name" value="Translation initiation factor IF3, N-terminal domain"/>
    <property type="match status" value="1"/>
</dbReference>
<evidence type="ECO:0000259" key="8">
    <source>
        <dbReference type="Pfam" id="PF00707"/>
    </source>
</evidence>
<comment type="subcellular location">
    <subcellularLocation>
        <location evidence="4 6">Cytoplasm</location>
    </subcellularLocation>
</comment>
<dbReference type="OrthoDB" id="9806014at2"/>
<protein>
    <recommendedName>
        <fullName evidence="4 5">Translation initiation factor IF-3</fullName>
    </recommendedName>
</protein>
<accession>U4KT13</accession>
<sequence length="186" mass="21164">MEVRHIKQPTRGNNTNNKDNALVNEGITARELLVIDDQGEKLGIIKLQQALKEARDRELDLVVVSPDSKPVVAKIMNYSKFRYDQQRKLREQKKNQHVVDIKEIRLSPTIGQHDIETKANQAMKFIEKGDKVKITLRFRGRMIVHSQQGYAVVNGFIEKLGDTIVIESPAKMEGRQLIATIAPKAK</sequence>
<dbReference type="GO" id="GO:0043022">
    <property type="term" value="F:ribosome binding"/>
    <property type="evidence" value="ECO:0007669"/>
    <property type="project" value="TreeGrafter"/>
</dbReference>
<dbReference type="Gene3D" id="3.30.110.10">
    <property type="entry name" value="Translation initiation factor 3 (IF-3), C-terminal domain"/>
    <property type="match status" value="1"/>
</dbReference>